<dbReference type="InterPro" id="IPR037066">
    <property type="entry name" value="Plug_dom_sf"/>
</dbReference>
<dbReference type="EMBL" id="FUYE01000002">
    <property type="protein sequence ID" value="SKA79749.1"/>
    <property type="molecule type" value="Genomic_DNA"/>
</dbReference>
<evidence type="ECO:0000256" key="12">
    <source>
        <dbReference type="SAM" id="SignalP"/>
    </source>
</evidence>
<dbReference type="OrthoDB" id="337377at2"/>
<evidence type="ECO:0000256" key="6">
    <source>
        <dbReference type="ARBA" id="ARBA00023077"/>
    </source>
</evidence>
<protein>
    <submittedName>
        <fullName evidence="15">Iron complex outermembrane recepter protein</fullName>
    </submittedName>
</protein>
<comment type="subcellular location">
    <subcellularLocation>
        <location evidence="1 10">Cell outer membrane</location>
        <topology evidence="1 10">Multi-pass membrane protein</topology>
    </subcellularLocation>
</comment>
<dbReference type="PROSITE" id="PS01156">
    <property type="entry name" value="TONB_DEPENDENT_REC_2"/>
    <property type="match status" value="1"/>
</dbReference>
<dbReference type="GO" id="GO:0044718">
    <property type="term" value="P:siderophore transmembrane transport"/>
    <property type="evidence" value="ECO:0007669"/>
    <property type="project" value="TreeGrafter"/>
</dbReference>
<keyword evidence="3 10" id="KW-1134">Transmembrane beta strand</keyword>
<evidence type="ECO:0000256" key="3">
    <source>
        <dbReference type="ARBA" id="ARBA00022452"/>
    </source>
</evidence>
<dbReference type="InterPro" id="IPR039426">
    <property type="entry name" value="TonB-dep_rcpt-like"/>
</dbReference>
<gene>
    <name evidence="15" type="ORF">SAMN02745166_00537</name>
</gene>
<dbReference type="GO" id="GO:0015344">
    <property type="term" value="F:siderophore uptake transmembrane transporter activity"/>
    <property type="evidence" value="ECO:0007669"/>
    <property type="project" value="TreeGrafter"/>
</dbReference>
<feature type="chain" id="PRO_5012097570" evidence="12">
    <location>
        <begin position="20"/>
        <end position="660"/>
    </location>
</feature>
<keyword evidence="5 12" id="KW-0732">Signal</keyword>
<dbReference type="GO" id="GO:0009279">
    <property type="term" value="C:cell outer membrane"/>
    <property type="evidence" value="ECO:0007669"/>
    <property type="project" value="UniProtKB-SubCell"/>
</dbReference>
<dbReference type="Gene3D" id="2.170.130.10">
    <property type="entry name" value="TonB-dependent receptor, plug domain"/>
    <property type="match status" value="1"/>
</dbReference>
<evidence type="ECO:0000256" key="11">
    <source>
        <dbReference type="RuleBase" id="RU003357"/>
    </source>
</evidence>
<dbReference type="RefSeq" id="WP_078811772.1">
    <property type="nucleotide sequence ID" value="NZ_FUYE01000002.1"/>
</dbReference>
<reference evidence="16" key="1">
    <citation type="submission" date="2017-02" db="EMBL/GenBank/DDBJ databases">
        <authorList>
            <person name="Varghese N."/>
            <person name="Submissions S."/>
        </authorList>
    </citation>
    <scope>NUCLEOTIDE SEQUENCE [LARGE SCALE GENOMIC DNA]</scope>
    <source>
        <strain evidence="16">ATCC 700200</strain>
    </source>
</reference>
<dbReference type="STRING" id="48467.SAMN02745166_00537"/>
<dbReference type="AlphaFoldDB" id="A0A1T4WR63"/>
<organism evidence="15 16">
    <name type="scientific">Prosthecobacter debontii</name>
    <dbReference type="NCBI Taxonomy" id="48467"/>
    <lineage>
        <taxon>Bacteria</taxon>
        <taxon>Pseudomonadati</taxon>
        <taxon>Verrucomicrobiota</taxon>
        <taxon>Verrucomicrobiia</taxon>
        <taxon>Verrucomicrobiales</taxon>
        <taxon>Verrucomicrobiaceae</taxon>
        <taxon>Prosthecobacter</taxon>
    </lineage>
</organism>
<dbReference type="Pfam" id="PF07715">
    <property type="entry name" value="Plug"/>
    <property type="match status" value="1"/>
</dbReference>
<dbReference type="SUPFAM" id="SSF56935">
    <property type="entry name" value="Porins"/>
    <property type="match status" value="1"/>
</dbReference>
<dbReference type="CDD" id="cd01347">
    <property type="entry name" value="ligand_gated_channel"/>
    <property type="match status" value="1"/>
</dbReference>
<keyword evidence="16" id="KW-1185">Reference proteome</keyword>
<name>A0A1T4WR63_9BACT</name>
<accession>A0A1T4WR63</accession>
<evidence type="ECO:0000256" key="10">
    <source>
        <dbReference type="PROSITE-ProRule" id="PRU01360"/>
    </source>
</evidence>
<dbReference type="InterPro" id="IPR000531">
    <property type="entry name" value="Beta-barrel_TonB"/>
</dbReference>
<proteinExistence type="inferred from homology"/>
<evidence type="ECO:0000313" key="16">
    <source>
        <dbReference type="Proteomes" id="UP000190774"/>
    </source>
</evidence>
<dbReference type="Proteomes" id="UP000190774">
    <property type="component" value="Unassembled WGS sequence"/>
</dbReference>
<evidence type="ECO:0000256" key="9">
    <source>
        <dbReference type="ARBA" id="ARBA00023237"/>
    </source>
</evidence>
<evidence type="ECO:0000256" key="1">
    <source>
        <dbReference type="ARBA" id="ARBA00004571"/>
    </source>
</evidence>
<dbReference type="InterPro" id="IPR036942">
    <property type="entry name" value="Beta-barrel_TonB_sf"/>
</dbReference>
<evidence type="ECO:0000256" key="7">
    <source>
        <dbReference type="ARBA" id="ARBA00023136"/>
    </source>
</evidence>
<evidence type="ECO:0000256" key="4">
    <source>
        <dbReference type="ARBA" id="ARBA00022692"/>
    </source>
</evidence>
<evidence type="ECO:0000256" key="8">
    <source>
        <dbReference type="ARBA" id="ARBA00023170"/>
    </source>
</evidence>
<feature type="domain" description="TonB-dependent receptor-like beta-barrel" evidence="13">
    <location>
        <begin position="224"/>
        <end position="634"/>
    </location>
</feature>
<keyword evidence="8" id="KW-0675">Receptor</keyword>
<dbReference type="Gene3D" id="2.40.170.20">
    <property type="entry name" value="TonB-dependent receptor, beta-barrel domain"/>
    <property type="match status" value="1"/>
</dbReference>
<feature type="signal peptide" evidence="12">
    <location>
        <begin position="1"/>
        <end position="19"/>
    </location>
</feature>
<dbReference type="Pfam" id="PF00593">
    <property type="entry name" value="TonB_dep_Rec_b-barrel"/>
    <property type="match status" value="1"/>
</dbReference>
<dbReference type="PROSITE" id="PS52016">
    <property type="entry name" value="TONB_DEPENDENT_REC_3"/>
    <property type="match status" value="1"/>
</dbReference>
<dbReference type="InterPro" id="IPR010917">
    <property type="entry name" value="TonB_rcpt_CS"/>
</dbReference>
<keyword evidence="7 10" id="KW-0472">Membrane</keyword>
<dbReference type="InterPro" id="IPR012910">
    <property type="entry name" value="Plug_dom"/>
</dbReference>
<dbReference type="PANTHER" id="PTHR30069:SF29">
    <property type="entry name" value="HEMOGLOBIN AND HEMOGLOBIN-HAPTOGLOBIN-BINDING PROTEIN 1-RELATED"/>
    <property type="match status" value="1"/>
</dbReference>
<keyword evidence="9 10" id="KW-0998">Cell outer membrane</keyword>
<keyword evidence="2 10" id="KW-0813">Transport</keyword>
<evidence type="ECO:0000256" key="5">
    <source>
        <dbReference type="ARBA" id="ARBA00022729"/>
    </source>
</evidence>
<evidence type="ECO:0000259" key="14">
    <source>
        <dbReference type="Pfam" id="PF07715"/>
    </source>
</evidence>
<feature type="domain" description="TonB-dependent receptor plug" evidence="14">
    <location>
        <begin position="41"/>
        <end position="143"/>
    </location>
</feature>
<dbReference type="PANTHER" id="PTHR30069">
    <property type="entry name" value="TONB-DEPENDENT OUTER MEMBRANE RECEPTOR"/>
    <property type="match status" value="1"/>
</dbReference>
<sequence length="660" mass="74351">MPPRASVLLCALAAPASSAAEPEPFTLGTIVVTAYADQPTVDANADVLPADTIRQLERMDLAEALCLSPGVTMSNTGPRNEAGMNVRGFDLRQTPVFIDGIPVYVPYDGYVDLRRFTTADVAEIRVNKGFSSVLYGANTLGGAINIVSRRPERPLEGDLLAGWFQEGGYQAALNVGMRWEKGYLQLGGSFLNVDSYPLSDDYQRHALEDGGRRNNAWREDWRFSAKIGYTPNETDEFALGYVIQRGSKGNPTYVGEDPLMRSRFWQWPSWDKQTVYLMTKTHLTPDTYVKTRFFYDQFENSLFAYDNNGYDAQTANSAFQSFYDDWTLGGAIEFGTKLGEHNTLKAAIHAKLDHHDEQQTSLPDHPTARVEGDHFVFEDTTWSLGIEDTHEFTDKLSVVVGVSYDRREVSEAVDALNEPLSSDAFEAFNPQFGVFYKLDDAQQLHATVARKSRFPTIKDRYSYRMGSALPNPNLEPETAWHFELGYDGEVAKNWTLRANVFAAETDDTIQRVDNVQLGVYQLQNVGRSRHLGTELGFDWKPSEFFQLTANYAYLDRKNESQPNVRLIDTPRHSFFTYADIRPVKWLSIIPSVEYNGSRYSTTYGIEAGAWAITNLKLSLHLPRDLTLSAGVNNLSDRNYKLAEGFPEAGRSFFVNMQVKF</sequence>
<evidence type="ECO:0000256" key="2">
    <source>
        <dbReference type="ARBA" id="ARBA00022448"/>
    </source>
</evidence>
<keyword evidence="4 10" id="KW-0812">Transmembrane</keyword>
<evidence type="ECO:0000259" key="13">
    <source>
        <dbReference type="Pfam" id="PF00593"/>
    </source>
</evidence>
<evidence type="ECO:0000313" key="15">
    <source>
        <dbReference type="EMBL" id="SKA79749.1"/>
    </source>
</evidence>
<keyword evidence="6 11" id="KW-0798">TonB box</keyword>
<comment type="similarity">
    <text evidence="10 11">Belongs to the TonB-dependent receptor family.</text>
</comment>